<dbReference type="Proteomes" id="UP000645828">
    <property type="component" value="Unassembled WGS sequence"/>
</dbReference>
<organism evidence="1 2">
    <name type="scientific">Nyctereutes procyonoides</name>
    <name type="common">Raccoon dog</name>
    <name type="synonym">Canis procyonoides</name>
    <dbReference type="NCBI Taxonomy" id="34880"/>
    <lineage>
        <taxon>Eukaryota</taxon>
        <taxon>Metazoa</taxon>
        <taxon>Chordata</taxon>
        <taxon>Craniata</taxon>
        <taxon>Vertebrata</taxon>
        <taxon>Euteleostomi</taxon>
        <taxon>Mammalia</taxon>
        <taxon>Eutheria</taxon>
        <taxon>Laurasiatheria</taxon>
        <taxon>Carnivora</taxon>
        <taxon>Caniformia</taxon>
        <taxon>Canidae</taxon>
        <taxon>Nyctereutes</taxon>
    </lineage>
</organism>
<accession>A0A811XWC6</accession>
<proteinExistence type="predicted"/>
<dbReference type="PANTHER" id="PTHR10544">
    <property type="entry name" value="60S RIBOSOMAL PROTEIN L28"/>
    <property type="match status" value="1"/>
</dbReference>
<evidence type="ECO:0000313" key="1">
    <source>
        <dbReference type="EMBL" id="CAD7668898.1"/>
    </source>
</evidence>
<protein>
    <submittedName>
        <fullName evidence="1">(raccoon dog) hypothetical protein</fullName>
    </submittedName>
</protein>
<gene>
    <name evidence="1" type="ORF">NYPRO_LOCUS1692</name>
</gene>
<dbReference type="AlphaFoldDB" id="A0A811XWC6"/>
<name>A0A811XWC6_NYCPR</name>
<dbReference type="Gene3D" id="3.30.390.110">
    <property type="match status" value="1"/>
</dbReference>
<dbReference type="GO" id="GO:0003735">
    <property type="term" value="F:structural constituent of ribosome"/>
    <property type="evidence" value="ECO:0007669"/>
    <property type="project" value="InterPro"/>
</dbReference>
<keyword evidence="2" id="KW-1185">Reference proteome</keyword>
<sequence>MFTHLQWMVLCNCSSFLIKTNKQTYSTKPRKLKTMVRSCRPESKGIVWTTINKNFRASLHRIRHMICKNKYHPDLCMTSKTLTIHLKSQPRPEYTHSTLSNSCRTCIIYLEALNL</sequence>
<dbReference type="InterPro" id="IPR002672">
    <property type="entry name" value="Ribosomal_eL28"/>
</dbReference>
<dbReference type="GO" id="GO:0006412">
    <property type="term" value="P:translation"/>
    <property type="evidence" value="ECO:0007669"/>
    <property type="project" value="InterPro"/>
</dbReference>
<reference evidence="1" key="1">
    <citation type="submission" date="2020-12" db="EMBL/GenBank/DDBJ databases">
        <authorList>
            <consortium name="Molecular Ecology Group"/>
        </authorList>
    </citation>
    <scope>NUCLEOTIDE SEQUENCE</scope>
    <source>
        <strain evidence="1">TBG_1078</strain>
    </source>
</reference>
<dbReference type="GO" id="GO:0005840">
    <property type="term" value="C:ribosome"/>
    <property type="evidence" value="ECO:0007669"/>
    <property type="project" value="InterPro"/>
</dbReference>
<evidence type="ECO:0000313" key="2">
    <source>
        <dbReference type="Proteomes" id="UP000645828"/>
    </source>
</evidence>
<comment type="caution">
    <text evidence="1">The sequence shown here is derived from an EMBL/GenBank/DDBJ whole genome shotgun (WGS) entry which is preliminary data.</text>
</comment>
<dbReference type="EMBL" id="CAJHUB010000650">
    <property type="protein sequence ID" value="CAD7668898.1"/>
    <property type="molecule type" value="Genomic_DNA"/>
</dbReference>